<accession>A0A150J2H8</accession>
<evidence type="ECO:0000313" key="6">
    <source>
        <dbReference type="Proteomes" id="UP000091929"/>
    </source>
</evidence>
<organism evidence="3 7">
    <name type="scientific">Candidatus Methanofastidiosum methylothiophilum</name>
    <dbReference type="NCBI Taxonomy" id="1705564"/>
    <lineage>
        <taxon>Archaea</taxon>
        <taxon>Methanobacteriati</taxon>
        <taxon>Methanobacteriota</taxon>
        <taxon>Stenosarchaea group</taxon>
        <taxon>Candidatus Methanofastidiosia</taxon>
        <taxon>Candidatus Methanofastidiosales</taxon>
        <taxon>Candidatus Methanofastidiosaceae</taxon>
        <taxon>Candidatus Methanofastidiosum</taxon>
    </lineage>
</organism>
<dbReference type="AlphaFoldDB" id="A0A150IM93"/>
<accession>A0A150IVV0</accession>
<evidence type="ECO:0000259" key="2">
    <source>
        <dbReference type="Pfam" id="PF14258"/>
    </source>
</evidence>
<accession>A0A150IM93</accession>
<protein>
    <recommendedName>
        <fullName evidence="2">DUF4350 domain-containing protein</fullName>
    </recommendedName>
</protein>
<dbReference type="EMBL" id="LNJC01000001">
    <property type="protein sequence ID" value="KYC51422.1"/>
    <property type="molecule type" value="Genomic_DNA"/>
</dbReference>
<evidence type="ECO:0000256" key="1">
    <source>
        <dbReference type="SAM" id="Phobius"/>
    </source>
</evidence>
<keyword evidence="1" id="KW-0472">Membrane</keyword>
<feature type="domain" description="DUF4350" evidence="2">
    <location>
        <begin position="63"/>
        <end position="232"/>
    </location>
</feature>
<evidence type="ECO:0000313" key="4">
    <source>
        <dbReference type="EMBL" id="KYC48774.1"/>
    </source>
</evidence>
<evidence type="ECO:0000313" key="3">
    <source>
        <dbReference type="EMBL" id="KYC46141.1"/>
    </source>
</evidence>
<keyword evidence="1" id="KW-0812">Transmembrane</keyword>
<dbReference type="EMBL" id="LNGE01000004">
    <property type="protein sequence ID" value="KYC46141.1"/>
    <property type="molecule type" value="Genomic_DNA"/>
</dbReference>
<feature type="transmembrane region" description="Helical" evidence="1">
    <location>
        <begin position="458"/>
        <end position="482"/>
    </location>
</feature>
<dbReference type="EMBL" id="LNGF01000001">
    <property type="protein sequence ID" value="KYC48774.1"/>
    <property type="molecule type" value="Genomic_DNA"/>
</dbReference>
<dbReference type="Proteomes" id="UP000091929">
    <property type="component" value="Unassembled WGS sequence"/>
</dbReference>
<sequence>MKKIMGFSILGIFLFSLFSPLVLAETQNILFYGKSLGKIEDSIKVNYNITKTQQIPQNLSSYKVVAIIVPDRGISSEEIPRLLEYVNSGGSLLIIGEDFTEASSITQINRLLSSLNIEFNVDRVYDDTNNRNFNTRVLIQGDSNYPPSKGVSRLLYASGSSLKGKFDREFRSNVTSYSKNYDEFETYKRGERPPVSGYIKSGNGMILLIGDKSLFEDTYVVQEDNALFALNLFDFAAGNSNLIDQRIQYKGNYDEESTSFLTAFDSMKKNGFSEIKPTETNTINSLIQQAQNNYSFGLYREAYTTISQAITIFESQTNSINNDFNERLQKAKNLENEARNKGITVSEEAVFNEGVYYLSQAEKESNLKKRIELIDKSIEILERLGQGEMQRAKIEIDTADSKLKEAKNTMFYENDVQKADDLLTEARRLYNRGRYTDAIASAIESQKYSDRAIGKYNIFKIIVGLGLLLGALLLMIVTKRILSWKAQKKK</sequence>
<name>A0A150IM93_9EURY</name>
<dbReference type="Proteomes" id="UP000092403">
    <property type="component" value="Unassembled WGS sequence"/>
</dbReference>
<dbReference type="Proteomes" id="UP000092401">
    <property type="component" value="Unassembled WGS sequence"/>
</dbReference>
<evidence type="ECO:0000313" key="5">
    <source>
        <dbReference type="EMBL" id="KYC51422.1"/>
    </source>
</evidence>
<reference evidence="6 7" key="1">
    <citation type="journal article" date="2016" name="ISME J.">
        <title>Chasing the elusive Euryarchaeota class WSA2: genomes reveal a uniquely fastidious methyl-reducing methanogen.</title>
        <authorList>
            <person name="Nobu M.K."/>
            <person name="Narihiro T."/>
            <person name="Kuroda K."/>
            <person name="Mei R."/>
            <person name="Liu W.T."/>
        </authorList>
    </citation>
    <scope>NUCLEOTIDE SEQUENCE [LARGE SCALE GENOMIC DNA]</scope>
    <source>
        <strain evidence="3">B03fssc0709_Meth_Bin005</strain>
        <strain evidence="4">B15fssc0709_Meth_Bin003</strain>
        <strain evidence="5">BMIXfssc0709_Meth_Bin006</strain>
    </source>
</reference>
<dbReference type="InterPro" id="IPR025646">
    <property type="entry name" value="DUF4350"/>
</dbReference>
<gene>
    <name evidence="3" type="ORF">APG10_00244</name>
    <name evidence="4" type="ORF">APG11_00085</name>
    <name evidence="5" type="ORF">APG12_00084</name>
</gene>
<keyword evidence="1" id="KW-1133">Transmembrane helix</keyword>
<dbReference type="SUPFAM" id="SSF52317">
    <property type="entry name" value="Class I glutamine amidotransferase-like"/>
    <property type="match status" value="1"/>
</dbReference>
<comment type="caution">
    <text evidence="3">The sequence shown here is derived from an EMBL/GenBank/DDBJ whole genome shotgun (WGS) entry which is preliminary data.</text>
</comment>
<dbReference type="InterPro" id="IPR029062">
    <property type="entry name" value="Class_I_gatase-like"/>
</dbReference>
<evidence type="ECO:0000313" key="7">
    <source>
        <dbReference type="Proteomes" id="UP000092401"/>
    </source>
</evidence>
<dbReference type="Pfam" id="PF14258">
    <property type="entry name" value="DUF4350"/>
    <property type="match status" value="1"/>
</dbReference>
<proteinExistence type="predicted"/>